<evidence type="ECO:0000259" key="12">
    <source>
        <dbReference type="Pfam" id="PF09298"/>
    </source>
</evidence>
<protein>
    <recommendedName>
        <fullName evidence="4">fumarylacetoacetase</fullName>
        <ecNumber evidence="4">3.7.1.2</ecNumber>
    </recommendedName>
</protein>
<comment type="cofactor">
    <cofactor evidence="2">
        <name>Mg(2+)</name>
        <dbReference type="ChEBI" id="CHEBI:18420"/>
    </cofactor>
</comment>
<dbReference type="Gene3D" id="3.90.850.10">
    <property type="entry name" value="Fumarylacetoacetase-like, C-terminal domain"/>
    <property type="match status" value="1"/>
</dbReference>
<dbReference type="InterPro" id="IPR015377">
    <property type="entry name" value="Fumarylacetoacetase_N"/>
</dbReference>
<evidence type="ECO:0000256" key="1">
    <source>
        <dbReference type="ARBA" id="ARBA00001913"/>
    </source>
</evidence>
<organism evidence="13 14">
    <name type="scientific">Hymenobacter latericoloratus</name>
    <dbReference type="NCBI Taxonomy" id="1411121"/>
    <lineage>
        <taxon>Bacteria</taxon>
        <taxon>Pseudomonadati</taxon>
        <taxon>Bacteroidota</taxon>
        <taxon>Cytophagia</taxon>
        <taxon>Cytophagales</taxon>
        <taxon>Hymenobacteraceae</taxon>
        <taxon>Hymenobacter</taxon>
    </lineage>
</organism>
<name>A0ABR6JZB7_9BACT</name>
<dbReference type="EC" id="3.7.1.2" evidence="4"/>
<evidence type="ECO:0000256" key="10">
    <source>
        <dbReference type="ARBA" id="ARBA00023232"/>
    </source>
</evidence>
<sequence length="437" mass="48639">MPQPSTTLPPMANPNDPSLHSWIDIAPGSDFPIQNLPFGVFETEQRGPRLGVAIGEYVLDLYAVAQLGFFQDLELGPKMPKIFRRRSLNQFIALGRPAWRAVRQRVSELLRHDNDALRSDEVMRECLLRQSEVRMLRPVKPHNYTDFYSSIEHATNVGMMFRDPANALLPNWRHIPIGYHGRASSIVVSGTDIRRPNGQRKAPDAAAPTFGPSQQLDFELEMAFVVGRGTQLGDTVPVQNAEDYIFGLVLFNDWSARDIQSWEYVPLGPFLGKSFGSSVSPWVVTLDALEPFRVAGPVQEPEPLLYLRQLDQHNFDINLEVAIQPEAGPETTVSRSNFGLMYWSMAQQLAHHASNGCNLQVGDLYASGTISGPTPDSLGSMLELAWRGTRPLPLSDGSERKFLLDGDRVTMRGYCERDGLRIGFGEVTGKVLPAAQL</sequence>
<keyword evidence="7" id="KW-0106">Calcium</keyword>
<evidence type="ECO:0000256" key="9">
    <source>
        <dbReference type="ARBA" id="ARBA00022878"/>
    </source>
</evidence>
<evidence type="ECO:0000259" key="11">
    <source>
        <dbReference type="Pfam" id="PF01557"/>
    </source>
</evidence>
<evidence type="ECO:0000256" key="7">
    <source>
        <dbReference type="ARBA" id="ARBA00022837"/>
    </source>
</evidence>
<evidence type="ECO:0000313" key="13">
    <source>
        <dbReference type="EMBL" id="MBB4602170.1"/>
    </source>
</evidence>
<dbReference type="InterPro" id="IPR036462">
    <property type="entry name" value="Fumarylacetoacetase_N_sf"/>
</dbReference>
<dbReference type="InterPro" id="IPR011234">
    <property type="entry name" value="Fumarylacetoacetase-like_C"/>
</dbReference>
<dbReference type="NCBIfam" id="TIGR01266">
    <property type="entry name" value="fum_ac_acetase"/>
    <property type="match status" value="1"/>
</dbReference>
<evidence type="ECO:0000256" key="8">
    <source>
        <dbReference type="ARBA" id="ARBA00022842"/>
    </source>
</evidence>
<accession>A0ABR6JZB7</accession>
<dbReference type="SUPFAM" id="SSF63433">
    <property type="entry name" value="Fumarylacetoacetate hydrolase, FAH, N-terminal domain"/>
    <property type="match status" value="1"/>
</dbReference>
<comment type="pathway">
    <text evidence="3">Amino-acid degradation; L-phenylalanine degradation; acetoacetate and fumarate from L-phenylalanine: step 6/6.</text>
</comment>
<dbReference type="SUPFAM" id="SSF56529">
    <property type="entry name" value="FAH"/>
    <property type="match status" value="1"/>
</dbReference>
<dbReference type="EMBL" id="JACHNV010000003">
    <property type="protein sequence ID" value="MBB4602170.1"/>
    <property type="molecule type" value="Genomic_DNA"/>
</dbReference>
<dbReference type="GO" id="GO:0004334">
    <property type="term" value="F:fumarylacetoacetase activity"/>
    <property type="evidence" value="ECO:0007669"/>
    <property type="project" value="UniProtKB-EC"/>
</dbReference>
<dbReference type="PANTHER" id="PTHR43069">
    <property type="entry name" value="FUMARYLACETOACETASE"/>
    <property type="match status" value="1"/>
</dbReference>
<dbReference type="Proteomes" id="UP000579570">
    <property type="component" value="Unassembled WGS sequence"/>
</dbReference>
<proteinExistence type="predicted"/>
<gene>
    <name evidence="13" type="ORF">GGU46_002812</name>
</gene>
<keyword evidence="14" id="KW-1185">Reference proteome</keyword>
<evidence type="ECO:0000256" key="2">
    <source>
        <dbReference type="ARBA" id="ARBA00001946"/>
    </source>
</evidence>
<reference evidence="13 14" key="1">
    <citation type="submission" date="2020-08" db="EMBL/GenBank/DDBJ databases">
        <title>Genomic Encyclopedia of Type Strains, Phase IV (KMG-IV): sequencing the most valuable type-strain genomes for metagenomic binning, comparative biology and taxonomic classification.</title>
        <authorList>
            <person name="Goeker M."/>
        </authorList>
    </citation>
    <scope>NUCLEOTIDE SEQUENCE [LARGE SCALE GENOMIC DNA]</scope>
    <source>
        <strain evidence="13 14">DSM 26701</strain>
    </source>
</reference>
<evidence type="ECO:0000256" key="6">
    <source>
        <dbReference type="ARBA" id="ARBA00022801"/>
    </source>
</evidence>
<evidence type="ECO:0000256" key="4">
    <source>
        <dbReference type="ARBA" id="ARBA00012094"/>
    </source>
</evidence>
<feature type="domain" description="Fumarylacetoacetase N-terminal" evidence="12">
    <location>
        <begin position="34"/>
        <end position="136"/>
    </location>
</feature>
<dbReference type="PANTHER" id="PTHR43069:SF2">
    <property type="entry name" value="FUMARYLACETOACETASE"/>
    <property type="match status" value="1"/>
</dbReference>
<dbReference type="Pfam" id="PF09298">
    <property type="entry name" value="FAA_hydrolase_N"/>
    <property type="match status" value="1"/>
</dbReference>
<comment type="cofactor">
    <cofactor evidence="1">
        <name>Ca(2+)</name>
        <dbReference type="ChEBI" id="CHEBI:29108"/>
    </cofactor>
</comment>
<evidence type="ECO:0000256" key="5">
    <source>
        <dbReference type="ARBA" id="ARBA00022723"/>
    </source>
</evidence>
<keyword evidence="9" id="KW-0828">Tyrosine catabolism</keyword>
<keyword evidence="6 13" id="KW-0378">Hydrolase</keyword>
<evidence type="ECO:0000313" key="14">
    <source>
        <dbReference type="Proteomes" id="UP000579570"/>
    </source>
</evidence>
<dbReference type="Pfam" id="PF01557">
    <property type="entry name" value="FAA_hydrolase"/>
    <property type="match status" value="1"/>
</dbReference>
<keyword evidence="10" id="KW-0585">Phenylalanine catabolism</keyword>
<dbReference type="InterPro" id="IPR005959">
    <property type="entry name" value="Fumarylacetoacetase"/>
</dbReference>
<dbReference type="Gene3D" id="2.30.30.230">
    <property type="entry name" value="Fumarylacetoacetase, N-terminal domain"/>
    <property type="match status" value="1"/>
</dbReference>
<comment type="caution">
    <text evidence="13">The sequence shown here is derived from an EMBL/GenBank/DDBJ whole genome shotgun (WGS) entry which is preliminary data.</text>
</comment>
<keyword evidence="8" id="KW-0460">Magnesium</keyword>
<evidence type="ECO:0000256" key="3">
    <source>
        <dbReference type="ARBA" id="ARBA00004782"/>
    </source>
</evidence>
<feature type="domain" description="Fumarylacetoacetase-like C-terminal" evidence="11">
    <location>
        <begin position="145"/>
        <end position="431"/>
    </location>
</feature>
<keyword evidence="5" id="KW-0479">Metal-binding</keyword>
<dbReference type="InterPro" id="IPR036663">
    <property type="entry name" value="Fumarylacetoacetase_C_sf"/>
</dbReference>